<protein>
    <submittedName>
        <fullName evidence="1">Uncharacterized protein</fullName>
    </submittedName>
</protein>
<dbReference type="AlphaFoldDB" id="A0A0R2JK63"/>
<dbReference type="EMBL" id="JQCD01000017">
    <property type="protein sequence ID" value="KRN77624.1"/>
    <property type="molecule type" value="Genomic_DNA"/>
</dbReference>
<name>A0A0R2JK63_9LACO</name>
<reference evidence="1 2" key="1">
    <citation type="journal article" date="2015" name="Genome Announc.">
        <title>Expanding the biotechnology potential of lactobacilli through comparative genomics of 213 strains and associated genera.</title>
        <authorList>
            <person name="Sun Z."/>
            <person name="Harris H.M."/>
            <person name="McCann A."/>
            <person name="Guo C."/>
            <person name="Argimon S."/>
            <person name="Zhang W."/>
            <person name="Yang X."/>
            <person name="Jeffery I.B."/>
            <person name="Cooney J.C."/>
            <person name="Kagawa T.F."/>
            <person name="Liu W."/>
            <person name="Song Y."/>
            <person name="Salvetti E."/>
            <person name="Wrobel A."/>
            <person name="Rasinkangas P."/>
            <person name="Parkhill J."/>
            <person name="Rea M.C."/>
            <person name="O'Sullivan O."/>
            <person name="Ritari J."/>
            <person name="Douillard F.P."/>
            <person name="Paul Ross R."/>
            <person name="Yang R."/>
            <person name="Briner A.E."/>
            <person name="Felis G.E."/>
            <person name="de Vos W.M."/>
            <person name="Barrangou R."/>
            <person name="Klaenhammer T.R."/>
            <person name="Caufield P.W."/>
            <person name="Cui Y."/>
            <person name="Zhang H."/>
            <person name="O'Toole P.W."/>
        </authorList>
    </citation>
    <scope>NUCLEOTIDE SEQUENCE [LARGE SCALE GENOMIC DNA]</scope>
    <source>
        <strain evidence="1 2">DSM 20014</strain>
    </source>
</reference>
<evidence type="ECO:0000313" key="2">
    <source>
        <dbReference type="Proteomes" id="UP000051673"/>
    </source>
</evidence>
<organism evidence="1 2">
    <name type="scientific">Weissella minor</name>
    <dbReference type="NCBI Taxonomy" id="1620"/>
    <lineage>
        <taxon>Bacteria</taxon>
        <taxon>Bacillati</taxon>
        <taxon>Bacillota</taxon>
        <taxon>Bacilli</taxon>
        <taxon>Lactobacillales</taxon>
        <taxon>Lactobacillaceae</taxon>
        <taxon>Weissella</taxon>
    </lineage>
</organism>
<keyword evidence="2" id="KW-1185">Reference proteome</keyword>
<evidence type="ECO:0000313" key="1">
    <source>
        <dbReference type="EMBL" id="KRN77624.1"/>
    </source>
</evidence>
<dbReference type="RefSeq" id="WP_057786441.1">
    <property type="nucleotide sequence ID" value="NZ_JQCD01000017.1"/>
</dbReference>
<gene>
    <name evidence="1" type="ORF">IV67_GL001468</name>
</gene>
<accession>A0A0R2JK63</accession>
<dbReference type="PATRIC" id="fig|1620.3.peg.1499"/>
<proteinExistence type="predicted"/>
<comment type="caution">
    <text evidence="1">The sequence shown here is derived from an EMBL/GenBank/DDBJ whole genome shotgun (WGS) entry which is preliminary data.</text>
</comment>
<dbReference type="Proteomes" id="UP000051673">
    <property type="component" value="Unassembled WGS sequence"/>
</dbReference>
<sequence>MVNITTEFRLALKSAMQKFDYTSKMLAHDLGVRDALIYAILNGHVDQIQRHLFLELENWMSHDKKKSMAERLLFSVEYKKMMSDSCQTKHKIMQQLNGSQNDLLSDADNAANFLENDFSNVDTQLAHHVLEAKTRQERLGYIQDYRTELVADYGKTLMAVPDEEPRLLALQLANRMLS</sequence>